<sequence length="57" mass="6686">MQATDNTNDQMEDKLLDLDKYRLKLKLRDSGVEWHEDKAGKFKIWLRLGAQQNAAHT</sequence>
<dbReference type="Proteomes" id="UP000006048">
    <property type="component" value="Chromosome"/>
</dbReference>
<keyword evidence="2" id="KW-1185">Reference proteome</keyword>
<dbReference type="STRING" id="869212.Turpa_3243"/>
<dbReference type="RefSeq" id="WP_014804382.1">
    <property type="nucleotide sequence ID" value="NC_018020.1"/>
</dbReference>
<dbReference type="HOGENOM" id="CLU_2995396_0_0_12"/>
<gene>
    <name evidence="1" type="ordered locus">Turpa_3243</name>
</gene>
<dbReference type="EMBL" id="CP002959">
    <property type="protein sequence ID" value="AFM13882.1"/>
    <property type="molecule type" value="Genomic_DNA"/>
</dbReference>
<organism evidence="1 2">
    <name type="scientific">Turneriella parva (strain ATCC BAA-1111 / DSM 21527 / NCTC 11395 / H)</name>
    <name type="common">Leptospira parva</name>
    <dbReference type="NCBI Taxonomy" id="869212"/>
    <lineage>
        <taxon>Bacteria</taxon>
        <taxon>Pseudomonadati</taxon>
        <taxon>Spirochaetota</taxon>
        <taxon>Spirochaetia</taxon>
        <taxon>Leptospirales</taxon>
        <taxon>Leptospiraceae</taxon>
        <taxon>Turneriella</taxon>
    </lineage>
</organism>
<dbReference type="AlphaFoldDB" id="I4B9C5"/>
<protein>
    <submittedName>
        <fullName evidence="1">Uncharacterized protein</fullName>
    </submittedName>
</protein>
<proteinExistence type="predicted"/>
<evidence type="ECO:0000313" key="1">
    <source>
        <dbReference type="EMBL" id="AFM13882.1"/>
    </source>
</evidence>
<name>I4B9C5_TURPD</name>
<dbReference type="KEGG" id="tpx:Turpa_3243"/>
<evidence type="ECO:0000313" key="2">
    <source>
        <dbReference type="Proteomes" id="UP000006048"/>
    </source>
</evidence>
<accession>I4B9C5</accession>
<reference evidence="1 2" key="1">
    <citation type="submission" date="2012-06" db="EMBL/GenBank/DDBJ databases">
        <title>The complete chromosome of genome of Turneriella parva DSM 21527.</title>
        <authorList>
            <consortium name="US DOE Joint Genome Institute (JGI-PGF)"/>
            <person name="Lucas S."/>
            <person name="Han J."/>
            <person name="Lapidus A."/>
            <person name="Bruce D."/>
            <person name="Goodwin L."/>
            <person name="Pitluck S."/>
            <person name="Peters L."/>
            <person name="Kyrpides N."/>
            <person name="Mavromatis K."/>
            <person name="Ivanova N."/>
            <person name="Mikhailova N."/>
            <person name="Chertkov O."/>
            <person name="Detter J.C."/>
            <person name="Tapia R."/>
            <person name="Han C."/>
            <person name="Land M."/>
            <person name="Hauser L."/>
            <person name="Markowitz V."/>
            <person name="Cheng J.-F."/>
            <person name="Hugenholtz P."/>
            <person name="Woyke T."/>
            <person name="Wu D."/>
            <person name="Gronow S."/>
            <person name="Wellnitz S."/>
            <person name="Brambilla E."/>
            <person name="Klenk H.-P."/>
            <person name="Eisen J.A."/>
        </authorList>
    </citation>
    <scope>NUCLEOTIDE SEQUENCE [LARGE SCALE GENOMIC DNA]</scope>
    <source>
        <strain evidence="2">ATCC BAA-1111 / DSM 21527 / NCTC 11395 / H</strain>
    </source>
</reference>